<dbReference type="PANTHER" id="PTHR45348:SF2">
    <property type="entry name" value="ZINC-TYPE ALCOHOL DEHYDROGENASE-LIKE PROTEIN C2E1P3.01"/>
    <property type="match status" value="1"/>
</dbReference>
<dbReference type="InterPro" id="IPR047122">
    <property type="entry name" value="Trans-enoyl_RdTase-like"/>
</dbReference>
<dbReference type="SUPFAM" id="SSF51735">
    <property type="entry name" value="NAD(P)-binding Rossmann-fold domains"/>
    <property type="match status" value="1"/>
</dbReference>
<dbReference type="Pfam" id="PF08240">
    <property type="entry name" value="ADH_N"/>
    <property type="match status" value="1"/>
</dbReference>
<comment type="similarity">
    <text evidence="1">Belongs to the zinc-containing alcohol dehydrogenase family.</text>
</comment>
<evidence type="ECO:0000259" key="3">
    <source>
        <dbReference type="SMART" id="SM00829"/>
    </source>
</evidence>
<dbReference type="RefSeq" id="XP_007735870.1">
    <property type="nucleotide sequence ID" value="XM_007737680.1"/>
</dbReference>
<dbReference type="OrthoDB" id="48317at2759"/>
<accession>W9XL71</accession>
<evidence type="ECO:0000256" key="1">
    <source>
        <dbReference type="ARBA" id="ARBA00008072"/>
    </source>
</evidence>
<dbReference type="EMBL" id="AMGY01000006">
    <property type="protein sequence ID" value="EXJ81282.1"/>
    <property type="molecule type" value="Genomic_DNA"/>
</dbReference>
<dbReference type="InterPro" id="IPR013154">
    <property type="entry name" value="ADH-like_N"/>
</dbReference>
<comment type="caution">
    <text evidence="4">The sequence shown here is derived from an EMBL/GenBank/DDBJ whole genome shotgun (WGS) entry which is preliminary data.</text>
</comment>
<dbReference type="AlphaFoldDB" id="W9XL71"/>
<dbReference type="STRING" id="1182542.W9XL71"/>
<dbReference type="CDD" id="cd08249">
    <property type="entry name" value="enoyl_reductase_like"/>
    <property type="match status" value="1"/>
</dbReference>
<dbReference type="HOGENOM" id="CLU_026673_16_5_1"/>
<sequence>MALNNQAAWFHKTNEKLQIGPAEVGKPGAGEILIKNHAVAIAPVDWKIQDGAFPLTGLPRVLGNDVAGEIVEVGENVSGFSKGQRVLGHAIGLVTGRPEQGAFQNFTVVPAIAVSPIPDKLSYEEASVLPLAISTAADGLFHKDKLGLATPGHKEENSGKAILIWGGSSSVGTAAIQLAVAAGLKVFATASKKNFELVKELGASEVFDHASPSVVGDLTAALQKYTLAGAYDAIGSRDSQLNSAQVLVQLGGGTLAVVIPPIADIPATVNAKAVFALAILLQDKEVGEAIYRDFLPAALESGQIKPAPKAEVVGHGLEYIQPAIDALRPGVSAKKLVVTL</sequence>
<evidence type="ECO:0000313" key="4">
    <source>
        <dbReference type="EMBL" id="EXJ81282.1"/>
    </source>
</evidence>
<dbReference type="InterPro" id="IPR036291">
    <property type="entry name" value="NAD(P)-bd_dom_sf"/>
</dbReference>
<evidence type="ECO:0000256" key="2">
    <source>
        <dbReference type="ARBA" id="ARBA00023002"/>
    </source>
</evidence>
<dbReference type="GO" id="GO:0016651">
    <property type="term" value="F:oxidoreductase activity, acting on NAD(P)H"/>
    <property type="evidence" value="ECO:0007669"/>
    <property type="project" value="InterPro"/>
</dbReference>
<keyword evidence="2" id="KW-0560">Oxidoreductase</keyword>
<dbReference type="GeneID" id="19171670"/>
<name>W9XL71_9EURO</name>
<keyword evidence="5" id="KW-1185">Reference proteome</keyword>
<dbReference type="Gene3D" id="3.90.180.10">
    <property type="entry name" value="Medium-chain alcohol dehydrogenases, catalytic domain"/>
    <property type="match status" value="1"/>
</dbReference>
<dbReference type="InterPro" id="IPR020843">
    <property type="entry name" value="ER"/>
</dbReference>
<dbReference type="Pfam" id="PF00107">
    <property type="entry name" value="ADH_zinc_N"/>
    <property type="match status" value="1"/>
</dbReference>
<dbReference type="Gene3D" id="3.40.50.720">
    <property type="entry name" value="NAD(P)-binding Rossmann-like Domain"/>
    <property type="match status" value="1"/>
</dbReference>
<feature type="domain" description="Enoyl reductase (ER)" evidence="3">
    <location>
        <begin position="12"/>
        <end position="338"/>
    </location>
</feature>
<gene>
    <name evidence="4" type="ORF">A1O3_07572</name>
</gene>
<protein>
    <recommendedName>
        <fullName evidence="3">Enoyl reductase (ER) domain-containing protein</fullName>
    </recommendedName>
</protein>
<evidence type="ECO:0000313" key="5">
    <source>
        <dbReference type="Proteomes" id="UP000019478"/>
    </source>
</evidence>
<dbReference type="Proteomes" id="UP000019478">
    <property type="component" value="Unassembled WGS sequence"/>
</dbReference>
<proteinExistence type="inferred from homology"/>
<dbReference type="SMART" id="SM00829">
    <property type="entry name" value="PKS_ER"/>
    <property type="match status" value="1"/>
</dbReference>
<organism evidence="4 5">
    <name type="scientific">Capronia epimyces CBS 606.96</name>
    <dbReference type="NCBI Taxonomy" id="1182542"/>
    <lineage>
        <taxon>Eukaryota</taxon>
        <taxon>Fungi</taxon>
        <taxon>Dikarya</taxon>
        <taxon>Ascomycota</taxon>
        <taxon>Pezizomycotina</taxon>
        <taxon>Eurotiomycetes</taxon>
        <taxon>Chaetothyriomycetidae</taxon>
        <taxon>Chaetothyriales</taxon>
        <taxon>Herpotrichiellaceae</taxon>
        <taxon>Capronia</taxon>
    </lineage>
</organism>
<dbReference type="InterPro" id="IPR013149">
    <property type="entry name" value="ADH-like_C"/>
</dbReference>
<dbReference type="eggNOG" id="KOG1198">
    <property type="taxonomic scope" value="Eukaryota"/>
</dbReference>
<dbReference type="SUPFAM" id="SSF50129">
    <property type="entry name" value="GroES-like"/>
    <property type="match status" value="1"/>
</dbReference>
<dbReference type="InterPro" id="IPR011032">
    <property type="entry name" value="GroES-like_sf"/>
</dbReference>
<dbReference type="PANTHER" id="PTHR45348">
    <property type="entry name" value="HYPOTHETICAL OXIDOREDUCTASE (EUROFUNG)"/>
    <property type="match status" value="1"/>
</dbReference>
<reference evidence="4 5" key="1">
    <citation type="submission" date="2013-03" db="EMBL/GenBank/DDBJ databases">
        <title>The Genome Sequence of Capronia epimyces CBS 606.96.</title>
        <authorList>
            <consortium name="The Broad Institute Genomics Platform"/>
            <person name="Cuomo C."/>
            <person name="de Hoog S."/>
            <person name="Gorbushina A."/>
            <person name="Walker B."/>
            <person name="Young S.K."/>
            <person name="Zeng Q."/>
            <person name="Gargeya S."/>
            <person name="Fitzgerald M."/>
            <person name="Haas B."/>
            <person name="Abouelleil A."/>
            <person name="Allen A.W."/>
            <person name="Alvarado L."/>
            <person name="Arachchi H.M."/>
            <person name="Berlin A.M."/>
            <person name="Chapman S.B."/>
            <person name="Gainer-Dewar J."/>
            <person name="Goldberg J."/>
            <person name="Griggs A."/>
            <person name="Gujja S."/>
            <person name="Hansen M."/>
            <person name="Howarth C."/>
            <person name="Imamovic A."/>
            <person name="Ireland A."/>
            <person name="Larimer J."/>
            <person name="McCowan C."/>
            <person name="Murphy C."/>
            <person name="Pearson M."/>
            <person name="Poon T.W."/>
            <person name="Priest M."/>
            <person name="Roberts A."/>
            <person name="Saif S."/>
            <person name="Shea T."/>
            <person name="Sisk P."/>
            <person name="Sykes S."/>
            <person name="Wortman J."/>
            <person name="Nusbaum C."/>
            <person name="Birren B."/>
        </authorList>
    </citation>
    <scope>NUCLEOTIDE SEQUENCE [LARGE SCALE GENOMIC DNA]</scope>
    <source>
        <strain evidence="4 5">CBS 606.96</strain>
    </source>
</reference>